<dbReference type="Proteomes" id="UP000215914">
    <property type="component" value="Chromosome 9"/>
</dbReference>
<gene>
    <name evidence="1" type="ORF">HannXRQ_Chr09g0250751</name>
</gene>
<dbReference type="EMBL" id="CM007898">
    <property type="protein sequence ID" value="OTG14555.1"/>
    <property type="molecule type" value="Genomic_DNA"/>
</dbReference>
<evidence type="ECO:0000313" key="2">
    <source>
        <dbReference type="Proteomes" id="UP000215914"/>
    </source>
</evidence>
<reference evidence="2" key="1">
    <citation type="journal article" date="2017" name="Nature">
        <title>The sunflower genome provides insights into oil metabolism, flowering and Asterid evolution.</title>
        <authorList>
            <person name="Badouin H."/>
            <person name="Gouzy J."/>
            <person name="Grassa C.J."/>
            <person name="Murat F."/>
            <person name="Staton S.E."/>
            <person name="Cottret L."/>
            <person name="Lelandais-Briere C."/>
            <person name="Owens G.L."/>
            <person name="Carrere S."/>
            <person name="Mayjonade B."/>
            <person name="Legrand L."/>
            <person name="Gill N."/>
            <person name="Kane N.C."/>
            <person name="Bowers J.E."/>
            <person name="Hubner S."/>
            <person name="Bellec A."/>
            <person name="Berard A."/>
            <person name="Berges H."/>
            <person name="Blanchet N."/>
            <person name="Boniface M.C."/>
            <person name="Brunel D."/>
            <person name="Catrice O."/>
            <person name="Chaidir N."/>
            <person name="Claudel C."/>
            <person name="Donnadieu C."/>
            <person name="Faraut T."/>
            <person name="Fievet G."/>
            <person name="Helmstetter N."/>
            <person name="King M."/>
            <person name="Knapp S.J."/>
            <person name="Lai Z."/>
            <person name="Le Paslier M.C."/>
            <person name="Lippi Y."/>
            <person name="Lorenzon L."/>
            <person name="Mandel J.R."/>
            <person name="Marage G."/>
            <person name="Marchand G."/>
            <person name="Marquand E."/>
            <person name="Bret-Mestries E."/>
            <person name="Morien E."/>
            <person name="Nambeesan S."/>
            <person name="Nguyen T."/>
            <person name="Pegot-Espagnet P."/>
            <person name="Pouilly N."/>
            <person name="Raftis F."/>
            <person name="Sallet E."/>
            <person name="Schiex T."/>
            <person name="Thomas J."/>
            <person name="Vandecasteele C."/>
            <person name="Vares D."/>
            <person name="Vear F."/>
            <person name="Vautrin S."/>
            <person name="Crespi M."/>
            <person name="Mangin B."/>
            <person name="Burke J.M."/>
            <person name="Salse J."/>
            <person name="Munos S."/>
            <person name="Vincourt P."/>
            <person name="Rieseberg L.H."/>
            <person name="Langlade N.B."/>
        </authorList>
    </citation>
    <scope>NUCLEOTIDE SEQUENCE [LARGE SCALE GENOMIC DNA]</scope>
    <source>
        <strain evidence="2">cv. SF193</strain>
    </source>
</reference>
<keyword evidence="2" id="KW-1185">Reference proteome</keyword>
<sequence>MFWGDSYGIRELARYVMFSSYVRMAMSSKFGSCGFYLDESQVLSCVCFMYVVVSVEQCF</sequence>
<protein>
    <submittedName>
        <fullName evidence="1">Uncharacterized protein</fullName>
    </submittedName>
</protein>
<organism evidence="1 2">
    <name type="scientific">Helianthus annuus</name>
    <name type="common">Common sunflower</name>
    <dbReference type="NCBI Taxonomy" id="4232"/>
    <lineage>
        <taxon>Eukaryota</taxon>
        <taxon>Viridiplantae</taxon>
        <taxon>Streptophyta</taxon>
        <taxon>Embryophyta</taxon>
        <taxon>Tracheophyta</taxon>
        <taxon>Spermatophyta</taxon>
        <taxon>Magnoliopsida</taxon>
        <taxon>eudicotyledons</taxon>
        <taxon>Gunneridae</taxon>
        <taxon>Pentapetalae</taxon>
        <taxon>asterids</taxon>
        <taxon>campanulids</taxon>
        <taxon>Asterales</taxon>
        <taxon>Asteraceae</taxon>
        <taxon>Asteroideae</taxon>
        <taxon>Heliantheae alliance</taxon>
        <taxon>Heliantheae</taxon>
        <taxon>Helianthus</taxon>
    </lineage>
</organism>
<dbReference type="AlphaFoldDB" id="A0A251TTV0"/>
<evidence type="ECO:0000313" key="1">
    <source>
        <dbReference type="EMBL" id="OTG14555.1"/>
    </source>
</evidence>
<accession>A0A251TTV0</accession>
<name>A0A251TTV0_HELAN</name>
<dbReference type="InParanoid" id="A0A251TTV0"/>
<proteinExistence type="predicted"/>